<protein>
    <recommendedName>
        <fullName evidence="5">Large ribosomal subunit protein uL30</fullName>
    </recommendedName>
</protein>
<reference evidence="7 8" key="1">
    <citation type="journal article" date="2014" name="Genome Biol. Evol.">
        <title>Genome sequence of "Candidatus Walczuchella monophlebidarum" the flavobacterial endosymbiont of Llaveia axin axin (Hemiptera: Coccoidea: Monophlebidae).</title>
        <authorList>
            <person name="Rosas-Perez T."/>
            <person name="Rosenblueth M."/>
            <person name="Rincon-Rosales R."/>
            <person name="Mora J."/>
            <person name="Martinez-Romero E."/>
        </authorList>
    </citation>
    <scope>NUCLEOTIDE SEQUENCE [LARGE SCALE GENOMIC DNA]</scope>
    <source>
        <strain evidence="7">FNIIJ</strain>
    </source>
</reference>
<dbReference type="PIRSF" id="PIRSF002211">
    <property type="entry name" value="Ribosomal_L30_bac-type"/>
    <property type="match status" value="1"/>
</dbReference>
<evidence type="ECO:0000256" key="1">
    <source>
        <dbReference type="ARBA" id="ARBA00007594"/>
    </source>
</evidence>
<comment type="similarity">
    <text evidence="1 5">Belongs to the universal ribosomal protein uL30 family.</text>
</comment>
<keyword evidence="3 5" id="KW-0689">Ribosomal protein</keyword>
<dbReference type="PANTHER" id="PTHR15892:SF2">
    <property type="entry name" value="LARGE RIBOSOMAL SUBUNIT PROTEIN UL30M"/>
    <property type="match status" value="1"/>
</dbReference>
<dbReference type="CDD" id="cd01658">
    <property type="entry name" value="Ribosomal_L30"/>
    <property type="match status" value="1"/>
</dbReference>
<dbReference type="HOGENOM" id="CLU_131047_1_1_10"/>
<dbReference type="EMBL" id="CP006873">
    <property type="protein sequence ID" value="AID37361.1"/>
    <property type="molecule type" value="Genomic_DNA"/>
</dbReference>
<evidence type="ECO:0000259" key="6">
    <source>
        <dbReference type="Pfam" id="PF00327"/>
    </source>
</evidence>
<dbReference type="InterPro" id="IPR016082">
    <property type="entry name" value="Ribosomal_uL30_ferredoxin-like"/>
</dbReference>
<dbReference type="Proteomes" id="UP000027148">
    <property type="component" value="Chromosome"/>
</dbReference>
<evidence type="ECO:0000313" key="8">
    <source>
        <dbReference type="Proteomes" id="UP000027148"/>
    </source>
</evidence>
<accession>A0A068DRX6</accession>
<evidence type="ECO:0000256" key="2">
    <source>
        <dbReference type="ARBA" id="ARBA00011838"/>
    </source>
</evidence>
<dbReference type="InterPro" id="IPR036919">
    <property type="entry name" value="Ribo_uL30_ferredoxin-like_sf"/>
</dbReference>
<comment type="subunit">
    <text evidence="2 5">Part of the 50S ribosomal subunit.</text>
</comment>
<dbReference type="RefSeq" id="WP_038436075.1">
    <property type="nucleotide sequence ID" value="NZ_CP006873.1"/>
</dbReference>
<organism evidence="7 8">
    <name type="scientific">Candidatus Walczuchella monophlebidarum</name>
    <dbReference type="NCBI Taxonomy" id="1415657"/>
    <lineage>
        <taxon>Bacteria</taxon>
        <taxon>Pseudomonadati</taxon>
        <taxon>Bacteroidota</taxon>
        <taxon>Flavobacteriia</taxon>
        <taxon>Flavobacteriales</taxon>
        <taxon>Candidatus Walczuchella</taxon>
    </lineage>
</organism>
<dbReference type="Pfam" id="PF00327">
    <property type="entry name" value="Ribosomal_L30"/>
    <property type="match status" value="1"/>
</dbReference>
<dbReference type="InterPro" id="IPR005996">
    <property type="entry name" value="Ribosomal_uL30_bac-type"/>
</dbReference>
<keyword evidence="4 5" id="KW-0687">Ribonucleoprotein</keyword>
<dbReference type="KEGG" id="elv:FNIIJ_057"/>
<evidence type="ECO:0000256" key="3">
    <source>
        <dbReference type="ARBA" id="ARBA00022980"/>
    </source>
</evidence>
<proteinExistence type="inferred from homology"/>
<dbReference type="PANTHER" id="PTHR15892">
    <property type="entry name" value="MITOCHONDRIAL RIBOSOMAL PROTEIN L30"/>
    <property type="match status" value="1"/>
</dbReference>
<name>A0A068DRX6_9FLAO</name>
<evidence type="ECO:0000256" key="4">
    <source>
        <dbReference type="ARBA" id="ARBA00023274"/>
    </source>
</evidence>
<dbReference type="OrthoDB" id="9812790at2"/>
<dbReference type="SUPFAM" id="SSF55129">
    <property type="entry name" value="Ribosomal protein L30p/L7e"/>
    <property type="match status" value="1"/>
</dbReference>
<keyword evidence="8" id="KW-1185">Reference proteome</keyword>
<dbReference type="GO" id="GO:0022625">
    <property type="term" value="C:cytosolic large ribosomal subunit"/>
    <property type="evidence" value="ECO:0007669"/>
    <property type="project" value="TreeGrafter"/>
</dbReference>
<dbReference type="AlphaFoldDB" id="A0A068DRX6"/>
<dbReference type="Gene3D" id="3.30.1390.20">
    <property type="entry name" value="Ribosomal protein L30, ferredoxin-like fold domain"/>
    <property type="match status" value="1"/>
</dbReference>
<sequence precursor="true">MNKIKITQVKSLIKCSKNKKKTIKALGLRKINHQVEHLYTPQILGMIRKVRHLLKIETDEICQKL</sequence>
<dbReference type="GO" id="GO:0006412">
    <property type="term" value="P:translation"/>
    <property type="evidence" value="ECO:0007669"/>
    <property type="project" value="UniProtKB-UniRule"/>
</dbReference>
<feature type="domain" description="Large ribosomal subunit protein uL30-like ferredoxin-like fold" evidence="6">
    <location>
        <begin position="4"/>
        <end position="53"/>
    </location>
</feature>
<dbReference type="NCBIfam" id="TIGR01308">
    <property type="entry name" value="rpmD_bact"/>
    <property type="match status" value="1"/>
</dbReference>
<dbReference type="STRING" id="1415657.FNIIJ_057"/>
<evidence type="ECO:0000256" key="5">
    <source>
        <dbReference type="HAMAP-Rule" id="MF_01371"/>
    </source>
</evidence>
<evidence type="ECO:0000313" key="7">
    <source>
        <dbReference type="EMBL" id="AID37361.1"/>
    </source>
</evidence>
<dbReference type="GO" id="GO:0003735">
    <property type="term" value="F:structural constituent of ribosome"/>
    <property type="evidence" value="ECO:0007669"/>
    <property type="project" value="InterPro"/>
</dbReference>
<gene>
    <name evidence="5 7" type="primary">rpmD</name>
    <name evidence="7" type="ORF">FNIIJ_057</name>
</gene>
<dbReference type="HAMAP" id="MF_01371_B">
    <property type="entry name" value="Ribosomal_uL30_B"/>
    <property type="match status" value="1"/>
</dbReference>